<keyword evidence="10" id="KW-1185">Reference proteome</keyword>
<dbReference type="GO" id="GO:0005886">
    <property type="term" value="C:plasma membrane"/>
    <property type="evidence" value="ECO:0007669"/>
    <property type="project" value="UniProtKB-SubCell"/>
</dbReference>
<dbReference type="GO" id="GO:0015648">
    <property type="term" value="F:lipid-linked peptidoglycan transporter activity"/>
    <property type="evidence" value="ECO:0007669"/>
    <property type="project" value="TreeGrafter"/>
</dbReference>
<keyword evidence="7 8" id="KW-0472">Membrane</keyword>
<evidence type="ECO:0000256" key="3">
    <source>
        <dbReference type="ARBA" id="ARBA00022692"/>
    </source>
</evidence>
<dbReference type="PANTHER" id="PTHR47019:SF1">
    <property type="entry name" value="LIPID II FLIPPASE MURJ"/>
    <property type="match status" value="1"/>
</dbReference>
<feature type="transmembrane region" description="Helical" evidence="8">
    <location>
        <begin position="88"/>
        <end position="113"/>
    </location>
</feature>
<feature type="transmembrane region" description="Helical" evidence="8">
    <location>
        <begin position="245"/>
        <end position="264"/>
    </location>
</feature>
<dbReference type="RefSeq" id="WP_091281267.1">
    <property type="nucleotide sequence ID" value="NZ_JABAPK010000006.1"/>
</dbReference>
<reference evidence="10" key="1">
    <citation type="submission" date="2016-10" db="EMBL/GenBank/DDBJ databases">
        <authorList>
            <person name="Varghese N."/>
            <person name="Submissions S."/>
        </authorList>
    </citation>
    <scope>NUCLEOTIDE SEQUENCE [LARGE SCALE GENOMIC DNA]</scope>
    <source>
        <strain evidence="10">DSM 10002</strain>
    </source>
</reference>
<feature type="transmembrane region" description="Helical" evidence="8">
    <location>
        <begin position="396"/>
        <end position="414"/>
    </location>
</feature>
<dbReference type="GeneID" id="65345037"/>
<dbReference type="PANTHER" id="PTHR47019">
    <property type="entry name" value="LIPID II FLIPPASE MURJ"/>
    <property type="match status" value="1"/>
</dbReference>
<protein>
    <submittedName>
        <fullName evidence="9">Putative peptidoglycan lipid II flippase</fullName>
    </submittedName>
</protein>
<dbReference type="OrthoDB" id="4350032at2"/>
<feature type="transmembrane region" description="Helical" evidence="8">
    <location>
        <begin position="159"/>
        <end position="180"/>
    </location>
</feature>
<evidence type="ECO:0000256" key="7">
    <source>
        <dbReference type="ARBA" id="ARBA00023136"/>
    </source>
</evidence>
<sequence length="519" mass="53879">MKRVSSVAGAAGLIALLTLGSRIMGLLRKLAQSWAMSDGTIAGTYDTANTVPNVLFEVAAGGALAGAVIPIVSRFIARNMRSAESKTVSALLTWILTVSVPLAAVVMLTATYIVQFLLGDAPISNIALGTSLLRMFALQIPLYGLSVVFSGVLQAHKRFVLPALAPLLSSVVVVGVFVWYALTVGPYAEPDAITGSATALLGWGTTAGVAVFSLVQFPAVVKLVTIRPSWSFPDGVGRATVRMGGAGLAALGAQQLAIIMIMYSTNALSDTGTFAAFNYAYAIFMVPYAVLAVPIATAVFPRIAEAHELGEHDKVRGLVSHSTFVVIVMGATAAVLIAVLSVPAKTVVELGNPILGLDIALQSMALGAVGFSVLYHGARVLYALGRPRYVVRTNSLAWASVIVALVGAHIVGISGREATLLWVGLSLSIGMTFGTATVLVLLRKASGARVLKDHAGGLIRSVVVLAVIGIPAWFGVPFIQYHCGGGILGSFIAAGLGGLVVIIPMLVVLRHDLYGRTKA</sequence>
<gene>
    <name evidence="9" type="ORF">SAMN04489737_1304</name>
</gene>
<dbReference type="GO" id="GO:0009252">
    <property type="term" value="P:peptidoglycan biosynthetic process"/>
    <property type="evidence" value="ECO:0007669"/>
    <property type="project" value="UniProtKB-KW"/>
</dbReference>
<name>A0A1H2LI92_9ACTO</name>
<feature type="transmembrane region" description="Helical" evidence="8">
    <location>
        <begin position="487"/>
        <end position="509"/>
    </location>
</feature>
<feature type="transmembrane region" description="Helical" evidence="8">
    <location>
        <begin position="462"/>
        <end position="481"/>
    </location>
</feature>
<dbReference type="AlphaFoldDB" id="A0A1H2LI92"/>
<dbReference type="PRINTS" id="PR01806">
    <property type="entry name" value="VIRFACTRMVIN"/>
</dbReference>
<comment type="subcellular location">
    <subcellularLocation>
        <location evidence="1">Cell membrane</location>
        <topology evidence="1">Multi-pass membrane protein</topology>
    </subcellularLocation>
</comment>
<dbReference type="Proteomes" id="UP000214355">
    <property type="component" value="Chromosome I"/>
</dbReference>
<dbReference type="STRING" id="131112.SAMN04489737_1304"/>
<evidence type="ECO:0000256" key="1">
    <source>
        <dbReference type="ARBA" id="ARBA00004651"/>
    </source>
</evidence>
<feature type="transmembrane region" description="Helical" evidence="8">
    <location>
        <begin position="276"/>
        <end position="300"/>
    </location>
</feature>
<keyword evidence="5" id="KW-0573">Peptidoglycan synthesis</keyword>
<dbReference type="InterPro" id="IPR051050">
    <property type="entry name" value="Lipid_II_flippase_MurJ/MviN"/>
</dbReference>
<evidence type="ECO:0000256" key="4">
    <source>
        <dbReference type="ARBA" id="ARBA00022960"/>
    </source>
</evidence>
<feature type="transmembrane region" description="Helical" evidence="8">
    <location>
        <begin position="53"/>
        <end position="76"/>
    </location>
</feature>
<accession>A0A1H2LI92</accession>
<evidence type="ECO:0000256" key="5">
    <source>
        <dbReference type="ARBA" id="ARBA00022984"/>
    </source>
</evidence>
<proteinExistence type="predicted"/>
<feature type="transmembrane region" description="Helical" evidence="8">
    <location>
        <begin position="321"/>
        <end position="342"/>
    </location>
</feature>
<feature type="transmembrane region" description="Helical" evidence="8">
    <location>
        <begin position="354"/>
        <end position="375"/>
    </location>
</feature>
<feature type="transmembrane region" description="Helical" evidence="8">
    <location>
        <begin position="420"/>
        <end position="442"/>
    </location>
</feature>
<feature type="transmembrane region" description="Helical" evidence="8">
    <location>
        <begin position="133"/>
        <end position="152"/>
    </location>
</feature>
<evidence type="ECO:0000313" key="10">
    <source>
        <dbReference type="Proteomes" id="UP000214355"/>
    </source>
</evidence>
<evidence type="ECO:0000256" key="6">
    <source>
        <dbReference type="ARBA" id="ARBA00022989"/>
    </source>
</evidence>
<dbReference type="InterPro" id="IPR004268">
    <property type="entry name" value="MurJ"/>
</dbReference>
<dbReference type="EMBL" id="LT629804">
    <property type="protein sequence ID" value="SDU80757.1"/>
    <property type="molecule type" value="Genomic_DNA"/>
</dbReference>
<keyword evidence="6 8" id="KW-1133">Transmembrane helix</keyword>
<dbReference type="Pfam" id="PF03023">
    <property type="entry name" value="MurJ"/>
    <property type="match status" value="1"/>
</dbReference>
<evidence type="ECO:0000256" key="2">
    <source>
        <dbReference type="ARBA" id="ARBA00022475"/>
    </source>
</evidence>
<keyword evidence="4" id="KW-0133">Cell shape</keyword>
<feature type="transmembrane region" description="Helical" evidence="8">
    <location>
        <begin position="200"/>
        <end position="224"/>
    </location>
</feature>
<keyword evidence="2" id="KW-1003">Cell membrane</keyword>
<dbReference type="GO" id="GO:0008360">
    <property type="term" value="P:regulation of cell shape"/>
    <property type="evidence" value="ECO:0007669"/>
    <property type="project" value="UniProtKB-KW"/>
</dbReference>
<dbReference type="GO" id="GO:0034204">
    <property type="term" value="P:lipid translocation"/>
    <property type="evidence" value="ECO:0007669"/>
    <property type="project" value="TreeGrafter"/>
</dbReference>
<organism evidence="9 10">
    <name type="scientific">Arcanobacterium phocae</name>
    <dbReference type="NCBI Taxonomy" id="131112"/>
    <lineage>
        <taxon>Bacteria</taxon>
        <taxon>Bacillati</taxon>
        <taxon>Actinomycetota</taxon>
        <taxon>Actinomycetes</taxon>
        <taxon>Actinomycetales</taxon>
        <taxon>Actinomycetaceae</taxon>
        <taxon>Arcanobacterium</taxon>
    </lineage>
</organism>
<evidence type="ECO:0000256" key="8">
    <source>
        <dbReference type="SAM" id="Phobius"/>
    </source>
</evidence>
<keyword evidence="3 8" id="KW-0812">Transmembrane</keyword>
<evidence type="ECO:0000313" key="9">
    <source>
        <dbReference type="EMBL" id="SDU80757.1"/>
    </source>
</evidence>